<dbReference type="AlphaFoldDB" id="A0A9P5D4D1"/>
<sequence>MPPLDRLSAMRPRAFRKSEGPQTPEPNAQVADQDQERPPSPPRHRFRLRKRNVPERNMTPTRQFLASVAAADAAIPSIEEPIVVDEDMDDHMSSSAAFDNANPSSDASLSIRAFSPPKTPAPGGIEVAPTPSPFPDWSLDSSLNESDLESSRPSTAHSARTSGSSWSQLSFTTDGLSQHEAEFQEPPQSHETKELSSSLLAPPDSDVTIRAPSRAPMSRKARWAQPMSRHLWSTYTRYLEDPRVTPIRISACGVPPCGVVDRVARQARKTWRGPNPQLRPKDRSGSSTPTVEPSSTYMQWPHTTAATRAHLIEMCKANAGGKGRNERYFRSPTPFGKTISRSRARRMTPARSPSVFSGSDMAMSLAVSTSESMQPGGPLAQLTRSGTQLGPPGLSASTSAPALTEEQEDKQPVVNRRRLSSPPRMATLPQLADESRPRLGSPFVAHSYGPSSSNSLTNALDMINSELPPRQSHTVGNRRSLKSPAKMGRSRSNTWNKRRPRQQHNMELRRTKRPSLPSDMWSEPPASPIEPPASSDLLRSPTGIVGAPVGDDLRRPRARHRPQLSLDYHPPLSLDPTPPFRSATGASDMPARLGSPFRGLPSSFSFPLRRGVAPLPDDATALFNPRPFTSVREPSGADRDSEARMAYLNEQLKLIHQRGEERRRFGSPL</sequence>
<protein>
    <submittedName>
        <fullName evidence="2">Conserved hypothetical, protein</fullName>
    </submittedName>
</protein>
<evidence type="ECO:0000313" key="3">
    <source>
        <dbReference type="Proteomes" id="UP000749293"/>
    </source>
</evidence>
<accession>A0A9P5D4D1</accession>
<comment type="caution">
    <text evidence="2">The sequence shown here is derived from an EMBL/GenBank/DDBJ whole genome shotgun (WGS) entry which is preliminary data.</text>
</comment>
<name>A0A9P5D4D1_9HYPO</name>
<feature type="region of interest" description="Disordered" evidence="1">
    <location>
        <begin position="1"/>
        <end position="61"/>
    </location>
</feature>
<dbReference type="EMBL" id="JAANYQ010000006">
    <property type="protein sequence ID" value="KAF4123406.1"/>
    <property type="molecule type" value="Genomic_DNA"/>
</dbReference>
<keyword evidence="3" id="KW-1185">Reference proteome</keyword>
<feature type="region of interest" description="Disordered" evidence="1">
    <location>
        <begin position="268"/>
        <end position="300"/>
    </location>
</feature>
<evidence type="ECO:0000256" key="1">
    <source>
        <dbReference type="SAM" id="MobiDB-lite"/>
    </source>
</evidence>
<feature type="compositionally biased region" description="Polar residues" evidence="1">
    <location>
        <begin position="93"/>
        <end position="108"/>
    </location>
</feature>
<dbReference type="RefSeq" id="XP_035322058.1">
    <property type="nucleotide sequence ID" value="XM_035468077.1"/>
</dbReference>
<feature type="compositionally biased region" description="Polar residues" evidence="1">
    <location>
        <begin position="285"/>
        <end position="300"/>
    </location>
</feature>
<reference evidence="2" key="1">
    <citation type="submission" date="2020-03" db="EMBL/GenBank/DDBJ databases">
        <title>Site-based positive gene gene selection in Geosmithia morbida across the United States reveals a broad range of putative effectors and factors for local host and environmental adapation.</title>
        <authorList>
            <person name="Onufrak A."/>
            <person name="Murdoch R.W."/>
            <person name="Gazis R."/>
            <person name="Huff M."/>
            <person name="Staton M."/>
            <person name="Klingeman W."/>
            <person name="Hadziabdic D."/>
        </authorList>
    </citation>
    <scope>NUCLEOTIDE SEQUENCE</scope>
    <source>
        <strain evidence="2">1262</strain>
    </source>
</reference>
<proteinExistence type="predicted"/>
<feature type="region of interest" description="Disordered" evidence="1">
    <location>
        <begin position="80"/>
        <end position="223"/>
    </location>
</feature>
<gene>
    <name evidence="2" type="ORF">GMORB2_6107</name>
</gene>
<dbReference type="Proteomes" id="UP000749293">
    <property type="component" value="Unassembled WGS sequence"/>
</dbReference>
<feature type="region of interest" description="Disordered" evidence="1">
    <location>
        <begin position="467"/>
        <end position="541"/>
    </location>
</feature>
<evidence type="ECO:0000313" key="2">
    <source>
        <dbReference type="EMBL" id="KAF4123406.1"/>
    </source>
</evidence>
<organism evidence="2 3">
    <name type="scientific">Geosmithia morbida</name>
    <dbReference type="NCBI Taxonomy" id="1094350"/>
    <lineage>
        <taxon>Eukaryota</taxon>
        <taxon>Fungi</taxon>
        <taxon>Dikarya</taxon>
        <taxon>Ascomycota</taxon>
        <taxon>Pezizomycotina</taxon>
        <taxon>Sordariomycetes</taxon>
        <taxon>Hypocreomycetidae</taxon>
        <taxon>Hypocreales</taxon>
        <taxon>Bionectriaceae</taxon>
        <taxon>Geosmithia</taxon>
    </lineage>
</organism>
<feature type="compositionally biased region" description="Basic residues" evidence="1">
    <location>
        <begin position="42"/>
        <end position="51"/>
    </location>
</feature>
<feature type="compositionally biased region" description="Polar residues" evidence="1">
    <location>
        <begin position="152"/>
        <end position="176"/>
    </location>
</feature>
<feature type="compositionally biased region" description="Basic and acidic residues" evidence="1">
    <location>
        <begin position="177"/>
        <end position="194"/>
    </location>
</feature>
<dbReference type="OrthoDB" id="419770at2759"/>
<dbReference type="GeneID" id="55972332"/>
<feature type="region of interest" description="Disordered" evidence="1">
    <location>
        <begin position="321"/>
        <end position="440"/>
    </location>
</feature>